<keyword evidence="2" id="KW-1185">Reference proteome</keyword>
<name>A0A5D2MII7_GOSTO</name>
<gene>
    <name evidence="1" type="ORF">ES332_A13G106900v1</name>
</gene>
<dbReference type="Proteomes" id="UP000322667">
    <property type="component" value="Chromosome A13"/>
</dbReference>
<evidence type="ECO:0000313" key="1">
    <source>
        <dbReference type="EMBL" id="TYH91277.1"/>
    </source>
</evidence>
<dbReference type="EMBL" id="CM017622">
    <property type="protein sequence ID" value="TYH91277.1"/>
    <property type="molecule type" value="Genomic_DNA"/>
</dbReference>
<sequence>MYESHSPLTSSLKEGTVWASRSESEQGGMFTVVVVRLFISCSVFQKVVSCGIRSLLVILNLTLIEATVREKAPVRPASTG</sequence>
<accession>A0A5D2MII7</accession>
<dbReference type="AlphaFoldDB" id="A0A5D2MII7"/>
<proteinExistence type="predicted"/>
<protein>
    <submittedName>
        <fullName evidence="1">Uncharacterized protein</fullName>
    </submittedName>
</protein>
<organism evidence="1 2">
    <name type="scientific">Gossypium tomentosum</name>
    <name type="common">Hawaiian cotton</name>
    <name type="synonym">Gossypium sandvicense</name>
    <dbReference type="NCBI Taxonomy" id="34277"/>
    <lineage>
        <taxon>Eukaryota</taxon>
        <taxon>Viridiplantae</taxon>
        <taxon>Streptophyta</taxon>
        <taxon>Embryophyta</taxon>
        <taxon>Tracheophyta</taxon>
        <taxon>Spermatophyta</taxon>
        <taxon>Magnoliopsida</taxon>
        <taxon>eudicotyledons</taxon>
        <taxon>Gunneridae</taxon>
        <taxon>Pentapetalae</taxon>
        <taxon>rosids</taxon>
        <taxon>malvids</taxon>
        <taxon>Malvales</taxon>
        <taxon>Malvaceae</taxon>
        <taxon>Malvoideae</taxon>
        <taxon>Gossypium</taxon>
    </lineage>
</organism>
<evidence type="ECO:0000313" key="2">
    <source>
        <dbReference type="Proteomes" id="UP000322667"/>
    </source>
</evidence>
<reference evidence="1 2" key="1">
    <citation type="submission" date="2019-07" db="EMBL/GenBank/DDBJ databases">
        <title>WGS assembly of Gossypium tomentosum.</title>
        <authorList>
            <person name="Chen Z.J."/>
            <person name="Sreedasyam A."/>
            <person name="Ando A."/>
            <person name="Song Q."/>
            <person name="De L."/>
            <person name="Hulse-Kemp A."/>
            <person name="Ding M."/>
            <person name="Ye W."/>
            <person name="Kirkbride R."/>
            <person name="Jenkins J."/>
            <person name="Plott C."/>
            <person name="Lovell J."/>
            <person name="Lin Y.-M."/>
            <person name="Vaughn R."/>
            <person name="Liu B."/>
            <person name="Li W."/>
            <person name="Simpson S."/>
            <person name="Scheffler B."/>
            <person name="Saski C."/>
            <person name="Grover C."/>
            <person name="Hu G."/>
            <person name="Conover J."/>
            <person name="Carlson J."/>
            <person name="Shu S."/>
            <person name="Boston L."/>
            <person name="Williams M."/>
            <person name="Peterson D."/>
            <person name="Mcgee K."/>
            <person name="Jones D."/>
            <person name="Wendel J."/>
            <person name="Stelly D."/>
            <person name="Grimwood J."/>
            <person name="Schmutz J."/>
        </authorList>
    </citation>
    <scope>NUCLEOTIDE SEQUENCE [LARGE SCALE GENOMIC DNA]</scope>
    <source>
        <strain evidence="1">7179.01</strain>
    </source>
</reference>